<dbReference type="InterPro" id="IPR053924">
    <property type="entry name" value="RecX_HTH_2nd"/>
</dbReference>
<evidence type="ECO:0000313" key="8">
    <source>
        <dbReference type="EMBL" id="VYS73946.1"/>
    </source>
</evidence>
<name>A0A6N2QZP3_9FIRM</name>
<evidence type="ECO:0000256" key="3">
    <source>
        <dbReference type="ARBA" id="ARBA00018111"/>
    </source>
</evidence>
<evidence type="ECO:0000259" key="6">
    <source>
        <dbReference type="Pfam" id="PF02631"/>
    </source>
</evidence>
<evidence type="ECO:0000256" key="5">
    <source>
        <dbReference type="HAMAP-Rule" id="MF_01114"/>
    </source>
</evidence>
<feature type="domain" description="RecX first three-helical" evidence="7">
    <location>
        <begin position="59"/>
        <end position="96"/>
    </location>
</feature>
<gene>
    <name evidence="5" type="primary">recX</name>
    <name evidence="8" type="ORF">AULFYP135_00111</name>
</gene>
<dbReference type="PANTHER" id="PTHR33602:SF1">
    <property type="entry name" value="REGULATORY PROTEIN RECX FAMILY PROTEIN"/>
    <property type="match status" value="1"/>
</dbReference>
<comment type="subcellular location">
    <subcellularLocation>
        <location evidence="1 5">Cytoplasm</location>
    </subcellularLocation>
</comment>
<protein>
    <recommendedName>
        <fullName evidence="3 5">Regulatory protein RecX</fullName>
    </recommendedName>
</protein>
<evidence type="ECO:0000256" key="4">
    <source>
        <dbReference type="ARBA" id="ARBA00022490"/>
    </source>
</evidence>
<comment type="function">
    <text evidence="5">Modulates RecA activity.</text>
</comment>
<dbReference type="GO" id="GO:0006282">
    <property type="term" value="P:regulation of DNA repair"/>
    <property type="evidence" value="ECO:0007669"/>
    <property type="project" value="UniProtKB-UniRule"/>
</dbReference>
<dbReference type="Pfam" id="PF21982">
    <property type="entry name" value="RecX_HTH1"/>
    <property type="match status" value="1"/>
</dbReference>
<dbReference type="AlphaFoldDB" id="A0A6N2QZP3"/>
<accession>A0A6N2QZP3</accession>
<dbReference type="InterPro" id="IPR036388">
    <property type="entry name" value="WH-like_DNA-bd_sf"/>
</dbReference>
<reference evidence="8" key="1">
    <citation type="submission" date="2019-11" db="EMBL/GenBank/DDBJ databases">
        <authorList>
            <person name="Feng L."/>
        </authorList>
    </citation>
    <scope>NUCLEOTIDE SEQUENCE</scope>
    <source>
        <strain evidence="8">AundefinedLFYP135</strain>
    </source>
</reference>
<feature type="domain" description="RecX second three-helical" evidence="6">
    <location>
        <begin position="104"/>
        <end position="144"/>
    </location>
</feature>
<evidence type="ECO:0000256" key="2">
    <source>
        <dbReference type="ARBA" id="ARBA00009695"/>
    </source>
</evidence>
<dbReference type="PANTHER" id="PTHR33602">
    <property type="entry name" value="REGULATORY PROTEIN RECX FAMILY PROTEIN"/>
    <property type="match status" value="1"/>
</dbReference>
<proteinExistence type="inferred from homology"/>
<dbReference type="Gene3D" id="1.10.10.10">
    <property type="entry name" value="Winged helix-like DNA-binding domain superfamily/Winged helix DNA-binding domain"/>
    <property type="match status" value="2"/>
</dbReference>
<sequence>MRITDLSRTKRGRYAVSVEGQYLFSLHEEVFYTARLAVGMDLSVEELEALRRESDYKTAKERALRLLSARGYTAHQLKEKLSRYADEGASQAAVDRMEELGLVNDGDYAFCCARDLYNLKHYSPRRIEQELQRRGIPQDICREAAAQFDEEETQSQLEGVIRRKYLRYLGEEKGWNKTVGALSRLGYSYDQIKSAIRRVMEEEEAD</sequence>
<dbReference type="InterPro" id="IPR053926">
    <property type="entry name" value="RecX_HTH_1st"/>
</dbReference>
<organism evidence="8">
    <name type="scientific">uncultured Anaerotruncus sp</name>
    <dbReference type="NCBI Taxonomy" id="905011"/>
    <lineage>
        <taxon>Bacteria</taxon>
        <taxon>Bacillati</taxon>
        <taxon>Bacillota</taxon>
        <taxon>Clostridia</taxon>
        <taxon>Eubacteriales</taxon>
        <taxon>Oscillospiraceae</taxon>
        <taxon>Anaerotruncus</taxon>
        <taxon>environmental samples</taxon>
    </lineage>
</organism>
<evidence type="ECO:0000256" key="1">
    <source>
        <dbReference type="ARBA" id="ARBA00004496"/>
    </source>
</evidence>
<keyword evidence="4 5" id="KW-0963">Cytoplasm</keyword>
<dbReference type="HAMAP" id="MF_01114">
    <property type="entry name" value="RecX"/>
    <property type="match status" value="1"/>
</dbReference>
<dbReference type="Pfam" id="PF02631">
    <property type="entry name" value="RecX_HTH2"/>
    <property type="match status" value="1"/>
</dbReference>
<comment type="similarity">
    <text evidence="2 5">Belongs to the RecX family.</text>
</comment>
<dbReference type="GO" id="GO:0005737">
    <property type="term" value="C:cytoplasm"/>
    <property type="evidence" value="ECO:0007669"/>
    <property type="project" value="UniProtKB-SubCell"/>
</dbReference>
<evidence type="ECO:0000259" key="7">
    <source>
        <dbReference type="Pfam" id="PF21982"/>
    </source>
</evidence>
<dbReference type="EMBL" id="CACRSL010000003">
    <property type="protein sequence ID" value="VYS73946.1"/>
    <property type="molecule type" value="Genomic_DNA"/>
</dbReference>
<dbReference type="InterPro" id="IPR003783">
    <property type="entry name" value="Regulatory_RecX"/>
</dbReference>